<dbReference type="SUPFAM" id="SSF46565">
    <property type="entry name" value="Chaperone J-domain"/>
    <property type="match status" value="1"/>
</dbReference>
<dbReference type="Pfam" id="PF11926">
    <property type="entry name" value="DUF3444"/>
    <property type="match status" value="1"/>
</dbReference>
<organism evidence="3 4">
    <name type="scientific">Xanthoceras sorbifolium</name>
    <dbReference type="NCBI Taxonomy" id="99658"/>
    <lineage>
        <taxon>Eukaryota</taxon>
        <taxon>Viridiplantae</taxon>
        <taxon>Streptophyta</taxon>
        <taxon>Embryophyta</taxon>
        <taxon>Tracheophyta</taxon>
        <taxon>Spermatophyta</taxon>
        <taxon>Magnoliopsida</taxon>
        <taxon>eudicotyledons</taxon>
        <taxon>Gunneridae</taxon>
        <taxon>Pentapetalae</taxon>
        <taxon>rosids</taxon>
        <taxon>malvids</taxon>
        <taxon>Sapindales</taxon>
        <taxon>Sapindaceae</taxon>
        <taxon>Xanthoceroideae</taxon>
        <taxon>Xanthoceras</taxon>
    </lineage>
</organism>
<gene>
    <name evidence="3" type="ORF">JRO89_XS01G0400400</name>
</gene>
<dbReference type="SMART" id="SM00271">
    <property type="entry name" value="DnaJ"/>
    <property type="match status" value="1"/>
</dbReference>
<dbReference type="PANTHER" id="PTHR44137:SF51">
    <property type="entry name" value="MOLECULAR CHAPERONE HSP40_DNAJ FAMILY PROTEIN"/>
    <property type="match status" value="1"/>
</dbReference>
<dbReference type="Pfam" id="PF00226">
    <property type="entry name" value="DnaJ"/>
    <property type="match status" value="1"/>
</dbReference>
<dbReference type="Gene3D" id="1.10.287.110">
    <property type="entry name" value="DnaJ domain"/>
    <property type="match status" value="1"/>
</dbReference>
<dbReference type="InterPro" id="IPR001623">
    <property type="entry name" value="DnaJ_domain"/>
</dbReference>
<dbReference type="PRINTS" id="PR00625">
    <property type="entry name" value="JDOMAIN"/>
</dbReference>
<feature type="region of interest" description="Disordered" evidence="1">
    <location>
        <begin position="334"/>
        <end position="383"/>
    </location>
</feature>
<dbReference type="InterPro" id="IPR056988">
    <property type="entry name" value="Zn_ribbon_pln"/>
</dbReference>
<dbReference type="PANTHER" id="PTHR44137">
    <property type="entry name" value="BNAC03G44070D PROTEIN"/>
    <property type="match status" value="1"/>
</dbReference>
<dbReference type="PROSITE" id="PS50076">
    <property type="entry name" value="DNAJ_2"/>
    <property type="match status" value="1"/>
</dbReference>
<proteinExistence type="predicted"/>
<dbReference type="InterPro" id="IPR036869">
    <property type="entry name" value="J_dom_sf"/>
</dbReference>
<feature type="compositionally biased region" description="Basic and acidic residues" evidence="1">
    <location>
        <begin position="796"/>
        <end position="805"/>
    </location>
</feature>
<feature type="region of interest" description="Disordered" evidence="1">
    <location>
        <begin position="787"/>
        <end position="816"/>
    </location>
</feature>
<evidence type="ECO:0000313" key="4">
    <source>
        <dbReference type="Proteomes" id="UP000827721"/>
    </source>
</evidence>
<feature type="domain" description="J" evidence="2">
    <location>
        <begin position="66"/>
        <end position="130"/>
    </location>
</feature>
<feature type="compositionally biased region" description="Low complexity" evidence="1">
    <location>
        <begin position="344"/>
        <end position="357"/>
    </location>
</feature>
<accession>A0ABQ8IPD6</accession>
<comment type="caution">
    <text evidence="3">The sequence shown here is derived from an EMBL/GenBank/DDBJ whole genome shotgun (WGS) entry which is preliminary data.</text>
</comment>
<dbReference type="InterPro" id="IPR024593">
    <property type="entry name" value="DUF3444"/>
</dbReference>
<dbReference type="CDD" id="cd06257">
    <property type="entry name" value="DnaJ"/>
    <property type="match status" value="1"/>
</dbReference>
<evidence type="ECO:0000256" key="1">
    <source>
        <dbReference type="SAM" id="MobiDB-lite"/>
    </source>
</evidence>
<keyword evidence="4" id="KW-1185">Reference proteome</keyword>
<reference evidence="3 4" key="1">
    <citation type="submission" date="2021-02" db="EMBL/GenBank/DDBJ databases">
        <title>Plant Genome Project.</title>
        <authorList>
            <person name="Zhang R.-G."/>
        </authorList>
    </citation>
    <scope>NUCLEOTIDE SEQUENCE [LARGE SCALE GENOMIC DNA]</scope>
    <source>
        <tissue evidence="3">Leaves</tissue>
    </source>
</reference>
<evidence type="ECO:0000259" key="2">
    <source>
        <dbReference type="PROSITE" id="PS50076"/>
    </source>
</evidence>
<protein>
    <recommendedName>
        <fullName evidence="2">J domain-containing protein</fullName>
    </recommendedName>
</protein>
<feature type="compositionally biased region" description="Basic and acidic residues" evidence="1">
    <location>
        <begin position="370"/>
        <end position="383"/>
    </location>
</feature>
<dbReference type="EMBL" id="JAFEMO010000001">
    <property type="protein sequence ID" value="KAH7578572.1"/>
    <property type="molecule type" value="Genomic_DNA"/>
</dbReference>
<dbReference type="Pfam" id="PF23551">
    <property type="entry name" value="Zn_ribbon_20"/>
    <property type="match status" value="1"/>
</dbReference>
<sequence length="816" mass="91945">MLCNKDEAHRAKELAEKKFAEKDLDGAKRFALKAQKLYSELDGLHQLLATLDVYISVGQKINGVVDWYRVLGVEPFADDDTIRKHYRKLALILHPDKNKSVGAEGAFQIISEAWGLLSDESKRIPYDQKWRGIVAEVLIQKSSLSVPTGENHFHNFASNNNLNACDQDPFSTSSAPHLQFKPTTFWTVCRACKMHFEYRRLYLNHNLICPSCRRPFLAIQTAPPTLNGNSFSTPRSGYMQQKIYGQTTLDENLYSPGRKPASATIGRPAGSSGIDLVKKNFQTDSFLKSGSTRSAPDPSFLAAQVAEEVQPSHGQLKRAREEGATFFMREARQMKTHDSKKGVSGLSTGFSSAASSSVPKGDRLKKKRRKDEQRKNKNEKETAKQIFTGNRGVCMFGSENGSFETRKVEIARNQKPNSSRELSQLEIRSILINKAKKEIGNRLGEWSMNAVLKTSQASNGLGKEIKEEKGNQKVAVDAVNFVANKHIDFVDAKTGVQTEKSSFANSDVEFGEKDTGMILMSVPDPDFHDFDQDRTEESFGENQVWAFYDNDDGMPRYYAMIHSVISLRPFKMRISWLNSKSNNEIAPLNWVGSGFAKTSGDFWRGKYEVYNSLNSFSHKVRWVKGTRGAIQISPRKGDVWALYTNWSDDWNELTPDEVIHKYDMVEVLEDYNEVTGVTVVPLVKVPGFKTVFQRSLVQRQTSIIPRKEMFRFSHQVPSYLLTGEEGNNAPKGCLELDPASTPLELLQVLTEAQLEEMKTANKAKEEYPLEGVKNPKGEELVENCNNTKETGIEGEAMTKKGKEVGKGNMQVYRRRR</sequence>
<dbReference type="Proteomes" id="UP000827721">
    <property type="component" value="Unassembled WGS sequence"/>
</dbReference>
<name>A0ABQ8IPD6_9ROSI</name>
<evidence type="ECO:0000313" key="3">
    <source>
        <dbReference type="EMBL" id="KAH7578572.1"/>
    </source>
</evidence>